<dbReference type="EMBL" id="SBIP01000002">
    <property type="protein sequence ID" value="RWX78281.1"/>
    <property type="molecule type" value="Genomic_DNA"/>
</dbReference>
<comment type="caution">
    <text evidence="1">The sequence shown here is derived from an EMBL/GenBank/DDBJ whole genome shotgun (WGS) entry which is preliminary data.</text>
</comment>
<accession>A0A444LGX0</accession>
<dbReference type="AlphaFoldDB" id="A0A444LGX0"/>
<protein>
    <submittedName>
        <fullName evidence="1">Uncharacterized protein</fullName>
    </submittedName>
</protein>
<organism evidence="1 2">
    <name type="scientific">Neorhizobium lilium</name>
    <dbReference type="NCBI Taxonomy" id="2503024"/>
    <lineage>
        <taxon>Bacteria</taxon>
        <taxon>Pseudomonadati</taxon>
        <taxon>Pseudomonadota</taxon>
        <taxon>Alphaproteobacteria</taxon>
        <taxon>Hyphomicrobiales</taxon>
        <taxon>Rhizobiaceae</taxon>
        <taxon>Rhizobium/Agrobacterium group</taxon>
        <taxon>Neorhizobium</taxon>
    </lineage>
</organism>
<dbReference type="Proteomes" id="UP000287687">
    <property type="component" value="Unassembled WGS sequence"/>
</dbReference>
<sequence>MTKFTKHQYLAAIAANEAAIEAVKAELSDYNGRAEAGEKITEALSEAWNAAHDREWALEQERFDIERRWTQRNWTGADYAFAELVSANID</sequence>
<keyword evidence="2" id="KW-1185">Reference proteome</keyword>
<evidence type="ECO:0000313" key="2">
    <source>
        <dbReference type="Proteomes" id="UP000287687"/>
    </source>
</evidence>
<name>A0A444LGX0_9HYPH</name>
<evidence type="ECO:0000313" key="1">
    <source>
        <dbReference type="EMBL" id="RWX78281.1"/>
    </source>
</evidence>
<proteinExistence type="predicted"/>
<gene>
    <name evidence="1" type="ORF">EPK99_06515</name>
</gene>
<dbReference type="RefSeq" id="WP_128442259.1">
    <property type="nucleotide sequence ID" value="NZ_SBIP01000002.1"/>
</dbReference>
<reference evidence="1 2" key="1">
    <citation type="submission" date="2019-01" db="EMBL/GenBank/DDBJ databases">
        <title>The draft genome of Rhizobium sp. 24NR.</title>
        <authorList>
            <person name="Liu L."/>
            <person name="Liang L."/>
            <person name="Shi S."/>
            <person name="Xu L."/>
            <person name="Wang X."/>
            <person name="Li L."/>
            <person name="Zhang X."/>
        </authorList>
    </citation>
    <scope>NUCLEOTIDE SEQUENCE [LARGE SCALE GENOMIC DNA]</scope>
    <source>
        <strain evidence="1 2">24NR</strain>
    </source>
</reference>